<dbReference type="SMART" id="SM00331">
    <property type="entry name" value="PP2C_SIG"/>
    <property type="match status" value="1"/>
</dbReference>
<dbReference type="InterPro" id="IPR015655">
    <property type="entry name" value="PP2C"/>
</dbReference>
<dbReference type="SUPFAM" id="SSF81606">
    <property type="entry name" value="PP2C-like"/>
    <property type="match status" value="1"/>
</dbReference>
<dbReference type="InterPro" id="IPR036457">
    <property type="entry name" value="PPM-type-like_dom_sf"/>
</dbReference>
<reference evidence="3 4" key="1">
    <citation type="journal article" date="2007" name="Nat. Biotechnol.">
        <title>Complete genome sequence of the myxobacterium Sorangium cellulosum.</title>
        <authorList>
            <person name="Schneiker S."/>
            <person name="Perlova O."/>
            <person name="Kaiser O."/>
            <person name="Gerth K."/>
            <person name="Alici A."/>
            <person name="Altmeyer M.O."/>
            <person name="Bartels D."/>
            <person name="Bekel T."/>
            <person name="Beyer S."/>
            <person name="Bode E."/>
            <person name="Bode H.B."/>
            <person name="Bolten C.J."/>
            <person name="Choudhuri J.V."/>
            <person name="Doss S."/>
            <person name="Elnakady Y.A."/>
            <person name="Frank B."/>
            <person name="Gaigalat L."/>
            <person name="Goesmann A."/>
            <person name="Groeger C."/>
            <person name="Gross F."/>
            <person name="Jelsbak L."/>
            <person name="Jelsbak L."/>
            <person name="Kalinowski J."/>
            <person name="Kegler C."/>
            <person name="Knauber T."/>
            <person name="Konietzny S."/>
            <person name="Kopp M."/>
            <person name="Krause L."/>
            <person name="Krug D."/>
            <person name="Linke B."/>
            <person name="Mahmud T."/>
            <person name="Martinez-Arias R."/>
            <person name="McHardy A.C."/>
            <person name="Merai M."/>
            <person name="Meyer F."/>
            <person name="Mormann S."/>
            <person name="Munoz-Dorado J."/>
            <person name="Perez J."/>
            <person name="Pradella S."/>
            <person name="Rachid S."/>
            <person name="Raddatz G."/>
            <person name="Rosenau F."/>
            <person name="Rueckert C."/>
            <person name="Sasse F."/>
            <person name="Scharfe M."/>
            <person name="Schuster S.C."/>
            <person name="Suen G."/>
            <person name="Treuner-Lange A."/>
            <person name="Velicer G.J."/>
            <person name="Vorholter F.-J."/>
            <person name="Weissman K.J."/>
            <person name="Welch R.D."/>
            <person name="Wenzel S.C."/>
            <person name="Whitworth D.E."/>
            <person name="Wilhelm S."/>
            <person name="Wittmann C."/>
            <person name="Bloecker H."/>
            <person name="Puehler A."/>
            <person name="Mueller R."/>
        </authorList>
    </citation>
    <scope>NUCLEOTIDE SEQUENCE [LARGE SCALE GENOMIC DNA]</scope>
    <source>
        <strain evidence="4">So ce56</strain>
    </source>
</reference>
<dbReference type="Pfam" id="PF13672">
    <property type="entry name" value="PP2C_2"/>
    <property type="match status" value="1"/>
</dbReference>
<feature type="compositionally biased region" description="Low complexity" evidence="1">
    <location>
        <begin position="350"/>
        <end position="359"/>
    </location>
</feature>
<dbReference type="KEGG" id="scl:sce3795"/>
<feature type="region of interest" description="Disordered" evidence="1">
    <location>
        <begin position="346"/>
        <end position="378"/>
    </location>
</feature>
<dbReference type="Proteomes" id="UP000002139">
    <property type="component" value="Chromosome"/>
</dbReference>
<dbReference type="HOGENOM" id="CLU_668858_0_0_7"/>
<dbReference type="EC" id="3.1.3.16" evidence="3"/>
<dbReference type="NCBIfam" id="NF033484">
    <property type="entry name" value="Stp1_PP2C_phos"/>
    <property type="match status" value="1"/>
</dbReference>
<dbReference type="GO" id="GO:0004722">
    <property type="term" value="F:protein serine/threonine phosphatase activity"/>
    <property type="evidence" value="ECO:0007669"/>
    <property type="project" value="UniProtKB-EC"/>
</dbReference>
<dbReference type="CDD" id="cd00143">
    <property type="entry name" value="PP2Cc"/>
    <property type="match status" value="1"/>
</dbReference>
<sequence>MGEFRTSSRTRPVAAAVTDVGRQRKHNEDNVLVKSDLGLFVVADGMGGHNAGNVASALATKSLDNFFEATRAGSLPGPVPADEQELDPEARRVVAAIRKANHDVFVISNTYTQHQGMGSTVVAAYVSCETEQIHVGHVGDSRCYRIRHGEIEQLTKDHSLINDALALKPDLSQDELARLPKNIITRALGMKDAVKVDIRSEHTQPGDVFLLCSDGLSGMISEQQMLDVFDITQDPHEACELLIEMANEAGGTDNISALIVRIQLDAQDERQPNSAELDDTRPLHVDEFGETVPPAAVHEGQLPVDEVDLDIAAQQVHSIADSGLRSQAHSAPGAVARMAAAPFTDRRSRAAAGSGRYAAVTTAARPPVKEAPPSKPAKRATEVRVARCAHCKHELFIGNRFCVECGAPIKP</sequence>
<evidence type="ECO:0000313" key="4">
    <source>
        <dbReference type="Proteomes" id="UP000002139"/>
    </source>
</evidence>
<keyword evidence="3" id="KW-0378">Hydrolase</keyword>
<proteinExistence type="predicted"/>
<organism evidence="3 4">
    <name type="scientific">Sorangium cellulosum (strain So ce56)</name>
    <name type="common">Polyangium cellulosum (strain So ce56)</name>
    <dbReference type="NCBI Taxonomy" id="448385"/>
    <lineage>
        <taxon>Bacteria</taxon>
        <taxon>Pseudomonadati</taxon>
        <taxon>Myxococcota</taxon>
        <taxon>Polyangia</taxon>
        <taxon>Polyangiales</taxon>
        <taxon>Polyangiaceae</taxon>
        <taxon>Sorangium</taxon>
    </lineage>
</organism>
<dbReference type="AlphaFoldDB" id="A9GWN7"/>
<evidence type="ECO:0000259" key="2">
    <source>
        <dbReference type="PROSITE" id="PS51746"/>
    </source>
</evidence>
<dbReference type="SMART" id="SM00332">
    <property type="entry name" value="PP2Cc"/>
    <property type="match status" value="1"/>
</dbReference>
<dbReference type="PROSITE" id="PS51746">
    <property type="entry name" value="PPM_2"/>
    <property type="match status" value="1"/>
</dbReference>
<dbReference type="EMBL" id="AM746676">
    <property type="protein sequence ID" value="CAN93955.1"/>
    <property type="molecule type" value="Genomic_DNA"/>
</dbReference>
<dbReference type="InterPro" id="IPR001932">
    <property type="entry name" value="PPM-type_phosphatase-like_dom"/>
</dbReference>
<gene>
    <name evidence="3" type="primary">pp2c9</name>
    <name evidence="3" type="ordered locus">sce3795</name>
</gene>
<evidence type="ECO:0000256" key="1">
    <source>
        <dbReference type="SAM" id="MobiDB-lite"/>
    </source>
</evidence>
<dbReference type="STRING" id="448385.sce3795"/>
<dbReference type="PANTHER" id="PTHR47992">
    <property type="entry name" value="PROTEIN PHOSPHATASE"/>
    <property type="match status" value="1"/>
</dbReference>
<dbReference type="Gene3D" id="3.60.40.10">
    <property type="entry name" value="PPM-type phosphatase domain"/>
    <property type="match status" value="1"/>
</dbReference>
<feature type="domain" description="PPM-type phosphatase" evidence="2">
    <location>
        <begin position="13"/>
        <end position="262"/>
    </location>
</feature>
<name>A9GWN7_SORC5</name>
<keyword evidence="4" id="KW-1185">Reference proteome</keyword>
<evidence type="ECO:0000313" key="3">
    <source>
        <dbReference type="EMBL" id="CAN93955.1"/>
    </source>
</evidence>
<dbReference type="BioCyc" id="SCEL448385:SCE_RS19455-MONOMER"/>
<accession>A9GWN7</accession>
<dbReference type="eggNOG" id="COG0631">
    <property type="taxonomic scope" value="Bacteria"/>
</dbReference>
<protein>
    <submittedName>
        <fullName evidence="3">Phosphoprotein phosphatase</fullName>
        <ecNumber evidence="3">3.1.3.16</ecNumber>
    </submittedName>
</protein>